<reference evidence="1 2" key="1">
    <citation type="submission" date="2020-04" db="EMBL/GenBank/DDBJ databases">
        <title>Flammeovirgaceae bacterium KN852 isolated from deep sea.</title>
        <authorList>
            <person name="Zhang D.-C."/>
        </authorList>
    </citation>
    <scope>NUCLEOTIDE SEQUENCE [LARGE SCALE GENOMIC DNA]</scope>
    <source>
        <strain evidence="1 2">KN852</strain>
    </source>
</reference>
<name>A0A848J3P9_9BACT</name>
<sequence>MKTAININTQVWKNIILCLIKDNWVVIEKYMAFDAGIDFDFLILKKGNDRIVFGWDNYEQGEIKCKDEIFEYLSGEFNINLVFGRPKNLTWKIILITRALTIPQRYLSNPSKNFHDFFD</sequence>
<evidence type="ECO:0000313" key="2">
    <source>
        <dbReference type="Proteomes" id="UP000559010"/>
    </source>
</evidence>
<dbReference type="AlphaFoldDB" id="A0A848J3P9"/>
<organism evidence="1 2">
    <name type="scientific">Marinigracilibium pacificum</name>
    <dbReference type="NCBI Taxonomy" id="2729599"/>
    <lineage>
        <taxon>Bacteria</taxon>
        <taxon>Pseudomonadati</taxon>
        <taxon>Bacteroidota</taxon>
        <taxon>Cytophagia</taxon>
        <taxon>Cytophagales</taxon>
        <taxon>Flammeovirgaceae</taxon>
        <taxon>Marinigracilibium</taxon>
    </lineage>
</organism>
<dbReference type="Proteomes" id="UP000559010">
    <property type="component" value="Unassembled WGS sequence"/>
</dbReference>
<evidence type="ECO:0000313" key="1">
    <source>
        <dbReference type="EMBL" id="NMM47802.1"/>
    </source>
</evidence>
<protein>
    <submittedName>
        <fullName evidence="1">Uncharacterized protein</fullName>
    </submittedName>
</protein>
<gene>
    <name evidence="1" type="ORF">HH304_05275</name>
</gene>
<accession>A0A848J3P9</accession>
<dbReference type="RefSeq" id="WP_169678687.1">
    <property type="nucleotide sequence ID" value="NZ_JABBNU010000003.1"/>
</dbReference>
<comment type="caution">
    <text evidence="1">The sequence shown here is derived from an EMBL/GenBank/DDBJ whole genome shotgun (WGS) entry which is preliminary data.</text>
</comment>
<dbReference type="EMBL" id="JABBNU010000003">
    <property type="protein sequence ID" value="NMM47802.1"/>
    <property type="molecule type" value="Genomic_DNA"/>
</dbReference>
<proteinExistence type="predicted"/>
<keyword evidence="2" id="KW-1185">Reference proteome</keyword>